<sequence length="176" mass="21038">MEGVQYAHLDEKAKEIWNWCENKRIWIHAEYIAFEENIEADQESRYRNIDTEWELAPDVFEEIISQFGKPEIDLFASRANTKCDRFCSWGRDPDAIAIDEFTIDWNDIHFYAFLPFSMILRTLTKIIHVRAQGIVVVPLWLAENFCYKVMKYGDSLLQESLARLCEKKRYIRFRNL</sequence>
<organism evidence="1 2">
    <name type="scientific">Lasius niger</name>
    <name type="common">Black garden ant</name>
    <dbReference type="NCBI Taxonomy" id="67767"/>
    <lineage>
        <taxon>Eukaryota</taxon>
        <taxon>Metazoa</taxon>
        <taxon>Ecdysozoa</taxon>
        <taxon>Arthropoda</taxon>
        <taxon>Hexapoda</taxon>
        <taxon>Insecta</taxon>
        <taxon>Pterygota</taxon>
        <taxon>Neoptera</taxon>
        <taxon>Endopterygota</taxon>
        <taxon>Hymenoptera</taxon>
        <taxon>Apocrita</taxon>
        <taxon>Aculeata</taxon>
        <taxon>Formicoidea</taxon>
        <taxon>Formicidae</taxon>
        <taxon>Formicinae</taxon>
        <taxon>Lasius</taxon>
        <taxon>Lasius</taxon>
    </lineage>
</organism>
<dbReference type="CDD" id="cd09275">
    <property type="entry name" value="RNase_HI_RT_DIRS1"/>
    <property type="match status" value="1"/>
</dbReference>
<keyword evidence="1" id="KW-0548">Nucleotidyltransferase</keyword>
<dbReference type="PANTHER" id="PTHR33050:SF7">
    <property type="entry name" value="RIBONUCLEASE H"/>
    <property type="match status" value="1"/>
</dbReference>
<name>A0A0J7MSX6_LASNI</name>
<gene>
    <name evidence="1" type="ORF">RF55_19577</name>
</gene>
<dbReference type="AlphaFoldDB" id="A0A0J7MSX6"/>
<dbReference type="GO" id="GO:0003964">
    <property type="term" value="F:RNA-directed DNA polymerase activity"/>
    <property type="evidence" value="ECO:0007669"/>
    <property type="project" value="UniProtKB-KW"/>
</dbReference>
<dbReference type="STRING" id="67767.A0A0J7MSX6"/>
<dbReference type="OrthoDB" id="7692528at2759"/>
<dbReference type="PaxDb" id="67767-A0A0J7MSX6"/>
<keyword evidence="1" id="KW-0808">Transferase</keyword>
<dbReference type="EMBL" id="LBMM01019185">
    <property type="protein sequence ID" value="KMQ83600.1"/>
    <property type="molecule type" value="Genomic_DNA"/>
</dbReference>
<protein>
    <submittedName>
        <fullName evidence="1">Reverse transcriptase and recombinase</fullName>
    </submittedName>
</protein>
<comment type="caution">
    <text evidence="1">The sequence shown here is derived from an EMBL/GenBank/DDBJ whole genome shotgun (WGS) entry which is preliminary data.</text>
</comment>
<accession>A0A0J7MSX6</accession>
<keyword evidence="1" id="KW-0695">RNA-directed DNA polymerase</keyword>
<dbReference type="InterPro" id="IPR052055">
    <property type="entry name" value="Hepadnavirus_pol/RT"/>
</dbReference>
<dbReference type="Proteomes" id="UP000036403">
    <property type="component" value="Unassembled WGS sequence"/>
</dbReference>
<evidence type="ECO:0000313" key="1">
    <source>
        <dbReference type="EMBL" id="KMQ83600.1"/>
    </source>
</evidence>
<dbReference type="PANTHER" id="PTHR33050">
    <property type="entry name" value="REVERSE TRANSCRIPTASE DOMAIN-CONTAINING PROTEIN"/>
    <property type="match status" value="1"/>
</dbReference>
<proteinExistence type="predicted"/>
<keyword evidence="2" id="KW-1185">Reference proteome</keyword>
<reference evidence="1 2" key="1">
    <citation type="submission" date="2015-04" db="EMBL/GenBank/DDBJ databases">
        <title>Lasius niger genome sequencing.</title>
        <authorList>
            <person name="Konorov E.A."/>
            <person name="Nikitin M.A."/>
            <person name="Kirill M.V."/>
            <person name="Chang P."/>
        </authorList>
    </citation>
    <scope>NUCLEOTIDE SEQUENCE [LARGE SCALE GENOMIC DNA]</scope>
    <source>
        <tissue evidence="1">Whole</tissue>
    </source>
</reference>
<evidence type="ECO:0000313" key="2">
    <source>
        <dbReference type="Proteomes" id="UP000036403"/>
    </source>
</evidence>